<evidence type="ECO:0000256" key="5">
    <source>
        <dbReference type="ARBA" id="ARBA00023014"/>
    </source>
</evidence>
<dbReference type="SUPFAM" id="SSF52540">
    <property type="entry name" value="P-loop containing nucleoside triphosphate hydrolases"/>
    <property type="match status" value="1"/>
</dbReference>
<dbReference type="InterPro" id="IPR027417">
    <property type="entry name" value="P-loop_NTPase"/>
</dbReference>
<dbReference type="AlphaFoldDB" id="A0AAE3AJI1"/>
<keyword evidence="2 6" id="KW-0547">Nucleotide-binding</keyword>
<dbReference type="EMBL" id="JAJEPW010000113">
    <property type="protein sequence ID" value="MCC2131145.1"/>
    <property type="molecule type" value="Genomic_DNA"/>
</dbReference>
<keyword evidence="1 6" id="KW-0479">Metal-binding</keyword>
<dbReference type="GO" id="GO:0016887">
    <property type="term" value="F:ATP hydrolysis activity"/>
    <property type="evidence" value="ECO:0007669"/>
    <property type="project" value="UniProtKB-UniRule"/>
</dbReference>
<proteinExistence type="inferred from homology"/>
<dbReference type="InterPro" id="IPR044304">
    <property type="entry name" value="NUBPL-like"/>
</dbReference>
<keyword evidence="8" id="KW-1185">Reference proteome</keyword>
<dbReference type="CDD" id="cd02037">
    <property type="entry name" value="Mrp_NBP35"/>
    <property type="match status" value="1"/>
</dbReference>
<feature type="binding site" evidence="6">
    <location>
        <begin position="44"/>
        <end position="51"/>
    </location>
    <ligand>
        <name>ATP</name>
        <dbReference type="ChEBI" id="CHEBI:30616"/>
    </ligand>
</feature>
<dbReference type="PANTHER" id="PTHR42961">
    <property type="entry name" value="IRON-SULFUR PROTEIN NUBPL"/>
    <property type="match status" value="1"/>
</dbReference>
<keyword evidence="4 6" id="KW-0408">Iron</keyword>
<dbReference type="GO" id="GO:0016226">
    <property type="term" value="P:iron-sulfur cluster assembly"/>
    <property type="evidence" value="ECO:0007669"/>
    <property type="project" value="InterPro"/>
</dbReference>
<dbReference type="GO" id="GO:0046872">
    <property type="term" value="F:metal ion binding"/>
    <property type="evidence" value="ECO:0007669"/>
    <property type="project" value="UniProtKB-KW"/>
</dbReference>
<dbReference type="FunFam" id="3.40.50.300:FF:001119">
    <property type="entry name" value="Iron-sulfur cluster carrier protein"/>
    <property type="match status" value="1"/>
</dbReference>
<dbReference type="Proteomes" id="UP001199319">
    <property type="component" value="Unassembled WGS sequence"/>
</dbReference>
<evidence type="ECO:0000313" key="8">
    <source>
        <dbReference type="Proteomes" id="UP001199319"/>
    </source>
</evidence>
<evidence type="ECO:0000313" key="7">
    <source>
        <dbReference type="EMBL" id="MCC2131145.1"/>
    </source>
</evidence>
<evidence type="ECO:0000256" key="3">
    <source>
        <dbReference type="ARBA" id="ARBA00022840"/>
    </source>
</evidence>
<dbReference type="PANTHER" id="PTHR42961:SF2">
    <property type="entry name" value="IRON-SULFUR PROTEIN NUBPL"/>
    <property type="match status" value="1"/>
</dbReference>
<dbReference type="GO" id="GO:0005524">
    <property type="term" value="F:ATP binding"/>
    <property type="evidence" value="ECO:0007669"/>
    <property type="project" value="UniProtKB-UniRule"/>
</dbReference>
<evidence type="ECO:0000256" key="1">
    <source>
        <dbReference type="ARBA" id="ARBA00022723"/>
    </source>
</evidence>
<keyword evidence="3 6" id="KW-0067">ATP-binding</keyword>
<evidence type="ECO:0000256" key="4">
    <source>
        <dbReference type="ARBA" id="ARBA00023004"/>
    </source>
</evidence>
<dbReference type="Pfam" id="PF10609">
    <property type="entry name" value="ParA"/>
    <property type="match status" value="1"/>
</dbReference>
<dbReference type="GO" id="GO:0051539">
    <property type="term" value="F:4 iron, 4 sulfur cluster binding"/>
    <property type="evidence" value="ECO:0007669"/>
    <property type="project" value="TreeGrafter"/>
</dbReference>
<name>A0AAE3AJI1_9FIRM</name>
<evidence type="ECO:0000256" key="6">
    <source>
        <dbReference type="HAMAP-Rule" id="MF_02040"/>
    </source>
</evidence>
<reference evidence="7" key="1">
    <citation type="submission" date="2021-10" db="EMBL/GenBank/DDBJ databases">
        <title>Anaerobic single-cell dispensing facilitates the cultivation of human gut bacteria.</title>
        <authorList>
            <person name="Afrizal A."/>
        </authorList>
    </citation>
    <scope>NUCLEOTIDE SEQUENCE</scope>
    <source>
        <strain evidence="7">CLA-AA-H272</strain>
    </source>
</reference>
<dbReference type="InterPro" id="IPR033756">
    <property type="entry name" value="YlxH/NBP35"/>
</dbReference>
<organism evidence="7 8">
    <name type="scientific">Brotocaccenecus cirricatena</name>
    <dbReference type="NCBI Taxonomy" id="3064195"/>
    <lineage>
        <taxon>Bacteria</taxon>
        <taxon>Bacillati</taxon>
        <taxon>Bacillota</taxon>
        <taxon>Clostridia</taxon>
        <taxon>Eubacteriales</taxon>
        <taxon>Oscillospiraceae</taxon>
        <taxon>Brotocaccenecus</taxon>
    </lineage>
</organism>
<comment type="similarity">
    <text evidence="6">Belongs to the Mrp/NBP35 ATP-binding proteins family.</text>
</comment>
<keyword evidence="6" id="KW-0378">Hydrolase</keyword>
<dbReference type="Gene3D" id="3.40.50.300">
    <property type="entry name" value="P-loop containing nucleotide triphosphate hydrolases"/>
    <property type="match status" value="1"/>
</dbReference>
<evidence type="ECO:0000256" key="2">
    <source>
        <dbReference type="ARBA" id="ARBA00022741"/>
    </source>
</evidence>
<keyword evidence="5 6" id="KW-0411">Iron-sulfur</keyword>
<sequence length="272" mass="29223">MSDCTHDCSSCGESCAERQGGSPFQIKPLREGCRVGKVYGVVSGKGGVGKSMVTSQLAVTMQRRGHNVAVLDADITGPSIPKAFGIHGRAVATEDAILPVITGTGIQLMSVNLLLEHETDPVIWRGPVIGGVVQQFWGDVLWQDVDYMFVDMPPGTGDVALNVFQTLPVDGVIIVASPQELVSMVVQKAVKMAQMMNIPIVGLVENMSYITCPDCGKKLYPFGEGKTQQAAEEYGLPLLARMPIDPELAHLVDLGRIEDFQGNWLDAVADKL</sequence>
<dbReference type="GO" id="GO:0140663">
    <property type="term" value="F:ATP-dependent FeS chaperone activity"/>
    <property type="evidence" value="ECO:0007669"/>
    <property type="project" value="InterPro"/>
</dbReference>
<dbReference type="InterPro" id="IPR019591">
    <property type="entry name" value="Mrp/NBP35_ATP-bd"/>
</dbReference>
<comment type="function">
    <text evidence="6">Binds and transfers iron-sulfur (Fe-S) clusters to target apoproteins. Can hydrolyze ATP.</text>
</comment>
<comment type="subunit">
    <text evidence="6">Homodimer.</text>
</comment>
<comment type="caution">
    <text evidence="7">The sequence shown here is derived from an EMBL/GenBank/DDBJ whole genome shotgun (WGS) entry which is preliminary data.</text>
</comment>
<dbReference type="RefSeq" id="WP_302930250.1">
    <property type="nucleotide sequence ID" value="NZ_JAJEPW010000113.1"/>
</dbReference>
<accession>A0AAE3AJI1</accession>
<protein>
    <recommendedName>
        <fullName evidence="6">Iron-sulfur cluster carrier protein</fullName>
    </recommendedName>
</protein>
<gene>
    <name evidence="7" type="ORF">LKD37_16875</name>
</gene>
<dbReference type="HAMAP" id="MF_02040">
    <property type="entry name" value="Mrp_NBP35"/>
    <property type="match status" value="1"/>
</dbReference>